<dbReference type="Proteomes" id="UP000295217">
    <property type="component" value="Unassembled WGS sequence"/>
</dbReference>
<name>A0A4R5AHW3_9ACTN</name>
<dbReference type="NCBIfam" id="TIGR00026">
    <property type="entry name" value="hi_GC_TIGR00026"/>
    <property type="match status" value="1"/>
</dbReference>
<gene>
    <name evidence="3" type="ORF">E1262_06650</name>
</gene>
<evidence type="ECO:0000313" key="4">
    <source>
        <dbReference type="Proteomes" id="UP000295217"/>
    </source>
</evidence>
<dbReference type="RefSeq" id="WP_132102351.1">
    <property type="nucleotide sequence ID" value="NZ_SMLB01000006.1"/>
</dbReference>
<comment type="catalytic activity">
    <reaction evidence="2">
        <text>oxidized coenzyme F420-(gamma-L-Glu)(n) + a quinol + H(+) = reduced coenzyme F420-(gamma-L-Glu)(n) + a quinone</text>
        <dbReference type="Rhea" id="RHEA:39663"/>
        <dbReference type="Rhea" id="RHEA-COMP:12939"/>
        <dbReference type="Rhea" id="RHEA-COMP:14378"/>
        <dbReference type="ChEBI" id="CHEBI:15378"/>
        <dbReference type="ChEBI" id="CHEBI:24646"/>
        <dbReference type="ChEBI" id="CHEBI:132124"/>
        <dbReference type="ChEBI" id="CHEBI:133980"/>
        <dbReference type="ChEBI" id="CHEBI:139511"/>
    </reaction>
</comment>
<reference evidence="3 4" key="1">
    <citation type="submission" date="2019-02" db="EMBL/GenBank/DDBJ databases">
        <title>Draft genome sequences of novel Actinobacteria.</title>
        <authorList>
            <person name="Sahin N."/>
            <person name="Ay H."/>
            <person name="Saygin H."/>
        </authorList>
    </citation>
    <scope>NUCLEOTIDE SEQUENCE [LARGE SCALE GENOMIC DNA]</scope>
    <source>
        <strain evidence="3 4">8K307</strain>
    </source>
</reference>
<evidence type="ECO:0000256" key="1">
    <source>
        <dbReference type="ARBA" id="ARBA00008710"/>
    </source>
</evidence>
<dbReference type="InterPro" id="IPR004378">
    <property type="entry name" value="F420H2_quin_Rdtase"/>
</dbReference>
<dbReference type="Gene3D" id="2.30.110.10">
    <property type="entry name" value="Electron Transport, Fmn-binding Protein, Chain A"/>
    <property type="match status" value="1"/>
</dbReference>
<dbReference type="EMBL" id="SMLB01000006">
    <property type="protein sequence ID" value="TDD71285.1"/>
    <property type="molecule type" value="Genomic_DNA"/>
</dbReference>
<dbReference type="GO" id="GO:0070967">
    <property type="term" value="F:coenzyme F420 binding"/>
    <property type="evidence" value="ECO:0007669"/>
    <property type="project" value="TreeGrafter"/>
</dbReference>
<sequence length="155" mass="17519">MDNETAKQTRPKGTPGRLSLWFQRRMNTRTVDKIRRKGHGRMMGMDVLILHTDGRRSGQPYQTPIAWYADGEGARLVVASGGGSADPNWYLNLTAHPDRAAVELPGEQPRPVTPHTLDGADRDEAWQRIVAANPRFAKYQAKSERQYPVVRLTER</sequence>
<dbReference type="PANTHER" id="PTHR39428">
    <property type="entry name" value="F420H(2)-DEPENDENT QUINONE REDUCTASE RV1261C"/>
    <property type="match status" value="1"/>
</dbReference>
<evidence type="ECO:0000313" key="3">
    <source>
        <dbReference type="EMBL" id="TDD71285.1"/>
    </source>
</evidence>
<dbReference type="AlphaFoldDB" id="A0A4R5AHW3"/>
<dbReference type="PANTHER" id="PTHR39428:SF3">
    <property type="entry name" value="DEAZAFLAVIN-DEPENDENT NITROREDUCTASE"/>
    <property type="match status" value="1"/>
</dbReference>
<evidence type="ECO:0000256" key="2">
    <source>
        <dbReference type="ARBA" id="ARBA00049106"/>
    </source>
</evidence>
<comment type="caution">
    <text evidence="3">The sequence shown here is derived from an EMBL/GenBank/DDBJ whole genome shotgun (WGS) entry which is preliminary data.</text>
</comment>
<dbReference type="Pfam" id="PF04075">
    <property type="entry name" value="F420H2_quin_red"/>
    <property type="match status" value="1"/>
</dbReference>
<organism evidence="3 4">
    <name type="scientific">Jiangella aurantiaca</name>
    <dbReference type="NCBI Taxonomy" id="2530373"/>
    <lineage>
        <taxon>Bacteria</taxon>
        <taxon>Bacillati</taxon>
        <taxon>Actinomycetota</taxon>
        <taxon>Actinomycetes</taxon>
        <taxon>Jiangellales</taxon>
        <taxon>Jiangellaceae</taxon>
        <taxon>Jiangella</taxon>
    </lineage>
</organism>
<proteinExistence type="inferred from homology"/>
<dbReference type="GO" id="GO:0016491">
    <property type="term" value="F:oxidoreductase activity"/>
    <property type="evidence" value="ECO:0007669"/>
    <property type="project" value="InterPro"/>
</dbReference>
<accession>A0A4R5AHW3</accession>
<dbReference type="InterPro" id="IPR012349">
    <property type="entry name" value="Split_barrel_FMN-bd"/>
</dbReference>
<keyword evidence="4" id="KW-1185">Reference proteome</keyword>
<comment type="similarity">
    <text evidence="1">Belongs to the F420H(2)-dependent quinone reductase family.</text>
</comment>
<protein>
    <submittedName>
        <fullName evidence="3">Nitroreductase family deazaflavin-dependent oxidoreductase</fullName>
    </submittedName>
</protein>
<dbReference type="GO" id="GO:0005886">
    <property type="term" value="C:plasma membrane"/>
    <property type="evidence" value="ECO:0007669"/>
    <property type="project" value="TreeGrafter"/>
</dbReference>
<dbReference type="OrthoDB" id="8225825at2"/>